<reference evidence="2 3" key="1">
    <citation type="journal article" date="2018" name="BMC Genomics">
        <title>Comparative genome analyses reveal sequence features reflecting distinct modes of host-adaptation between dicot and monocot powdery mildew.</title>
        <authorList>
            <person name="Wu Y."/>
            <person name="Ma X."/>
            <person name="Pan Z."/>
            <person name="Kale S.D."/>
            <person name="Song Y."/>
            <person name="King H."/>
            <person name="Zhang Q."/>
            <person name="Presley C."/>
            <person name="Deng X."/>
            <person name="Wei C.I."/>
            <person name="Xiao S."/>
        </authorList>
    </citation>
    <scope>NUCLEOTIDE SEQUENCE [LARGE SCALE GENOMIC DNA]</scope>
    <source>
        <strain evidence="2">UMSG3</strain>
    </source>
</reference>
<evidence type="ECO:0000256" key="1">
    <source>
        <dbReference type="SAM" id="MobiDB-lite"/>
    </source>
</evidence>
<dbReference type="EMBL" id="MCBQ01006189">
    <property type="protein sequence ID" value="RKF78714.1"/>
    <property type="molecule type" value="Genomic_DNA"/>
</dbReference>
<feature type="compositionally biased region" description="Basic and acidic residues" evidence="1">
    <location>
        <begin position="110"/>
        <end position="123"/>
    </location>
</feature>
<feature type="compositionally biased region" description="Polar residues" evidence="1">
    <location>
        <begin position="80"/>
        <end position="90"/>
    </location>
</feature>
<organism evidence="2 3">
    <name type="scientific">Golovinomyces cichoracearum</name>
    <dbReference type="NCBI Taxonomy" id="62708"/>
    <lineage>
        <taxon>Eukaryota</taxon>
        <taxon>Fungi</taxon>
        <taxon>Dikarya</taxon>
        <taxon>Ascomycota</taxon>
        <taxon>Pezizomycotina</taxon>
        <taxon>Leotiomycetes</taxon>
        <taxon>Erysiphales</taxon>
        <taxon>Erysiphaceae</taxon>
        <taxon>Golovinomyces</taxon>
    </lineage>
</organism>
<evidence type="ECO:0000313" key="3">
    <source>
        <dbReference type="Proteomes" id="UP000283383"/>
    </source>
</evidence>
<name>A0A420IVZ8_9PEZI</name>
<accession>A0A420IVZ8</accession>
<comment type="caution">
    <text evidence="2">The sequence shown here is derived from an EMBL/GenBank/DDBJ whole genome shotgun (WGS) entry which is preliminary data.</text>
</comment>
<evidence type="ECO:0000313" key="2">
    <source>
        <dbReference type="EMBL" id="RKF78714.1"/>
    </source>
</evidence>
<proteinExistence type="predicted"/>
<keyword evidence="3" id="KW-1185">Reference proteome</keyword>
<feature type="region of interest" description="Disordered" evidence="1">
    <location>
        <begin position="339"/>
        <end position="379"/>
    </location>
</feature>
<feature type="region of interest" description="Disordered" evidence="1">
    <location>
        <begin position="272"/>
        <end position="297"/>
    </location>
</feature>
<gene>
    <name evidence="2" type="ORF">GcM3_061022</name>
</gene>
<sequence length="379" mass="44051">MIDERKQYLLQEENWTPRGFEQIMAAPNRVGKIINYFINLRFANQQFNSAGRPFFKALRKQSMLSPKMPPPGPNSDNRKNLQTSNHTYQGPQYRGENPLKSESSWYPRTGCDRGKQEPMRADPKFDREGKEIDESIIPQSSYSNHPIVNGSMEFQNVCLRCDMAPIQIAQDIYIRRRKKFEKANLPEPFLNNDWPQSDEVEEISIEELIAIERASSIGKRCVDVVDGPLDGNCNKFNKEDVPNVSEKLFSVHLVERDGIKRTRTHHDIINGEDIEPLPEEPMGRYEFPSNRGKNRPRRRQVESFINTQIKNEPLDYMNILDKTKAEISLQDSAQIFPETRKHRKHGISRVNDNRSQRKRRQAEISEVALKSSIEETPRD</sequence>
<dbReference type="AlphaFoldDB" id="A0A420IVZ8"/>
<dbReference type="Proteomes" id="UP000283383">
    <property type="component" value="Unassembled WGS sequence"/>
</dbReference>
<protein>
    <submittedName>
        <fullName evidence="2">Uncharacterized protein</fullName>
    </submittedName>
</protein>
<feature type="region of interest" description="Disordered" evidence="1">
    <location>
        <begin position="63"/>
        <end position="123"/>
    </location>
</feature>